<reference evidence="3" key="1">
    <citation type="journal article" date="2008" name="Nat. Genet.">
        <title>The Pristionchus pacificus genome provides a unique perspective on nematode lifestyle and parasitism.</title>
        <authorList>
            <person name="Dieterich C."/>
            <person name="Clifton S.W."/>
            <person name="Schuster L.N."/>
            <person name="Chinwalla A."/>
            <person name="Delehaunty K."/>
            <person name="Dinkelacker I."/>
            <person name="Fulton L."/>
            <person name="Fulton R."/>
            <person name="Godfrey J."/>
            <person name="Minx P."/>
            <person name="Mitreva M."/>
            <person name="Roeseler W."/>
            <person name="Tian H."/>
            <person name="Witte H."/>
            <person name="Yang S.P."/>
            <person name="Wilson R.K."/>
            <person name="Sommer R.J."/>
        </authorList>
    </citation>
    <scope>NUCLEOTIDE SEQUENCE [LARGE SCALE GENOMIC DNA]</scope>
    <source>
        <strain evidence="3">PS312</strain>
    </source>
</reference>
<evidence type="ECO:0000313" key="3">
    <source>
        <dbReference type="Proteomes" id="UP000005239"/>
    </source>
</evidence>
<evidence type="ECO:0000313" key="2">
    <source>
        <dbReference type="EnsemblMetazoa" id="PPA46785.1"/>
    </source>
</evidence>
<evidence type="ECO:0000256" key="1">
    <source>
        <dbReference type="SAM" id="Phobius"/>
    </source>
</evidence>
<organism evidence="2 3">
    <name type="scientific">Pristionchus pacificus</name>
    <name type="common">Parasitic nematode worm</name>
    <dbReference type="NCBI Taxonomy" id="54126"/>
    <lineage>
        <taxon>Eukaryota</taxon>
        <taxon>Metazoa</taxon>
        <taxon>Ecdysozoa</taxon>
        <taxon>Nematoda</taxon>
        <taxon>Chromadorea</taxon>
        <taxon>Rhabditida</taxon>
        <taxon>Rhabditina</taxon>
        <taxon>Diplogasteromorpha</taxon>
        <taxon>Diplogasteroidea</taxon>
        <taxon>Neodiplogasteridae</taxon>
        <taxon>Pristionchus</taxon>
    </lineage>
</organism>
<name>A0A8R1Z9T5_PRIPA</name>
<dbReference type="Proteomes" id="UP000005239">
    <property type="component" value="Unassembled WGS sequence"/>
</dbReference>
<protein>
    <submittedName>
        <fullName evidence="2">Uncharacterized protein</fullName>
    </submittedName>
</protein>
<keyword evidence="1" id="KW-1133">Transmembrane helix</keyword>
<proteinExistence type="predicted"/>
<sequence length="36" mass="4463">MFFNFSIICSYLIFSLLIFIRSSYPRYRYDIIISLF</sequence>
<dbReference type="AlphaFoldDB" id="A0A8R1Z9T5"/>
<feature type="transmembrane region" description="Helical" evidence="1">
    <location>
        <begin position="6"/>
        <end position="24"/>
    </location>
</feature>
<keyword evidence="1" id="KW-0812">Transmembrane</keyword>
<dbReference type="EnsemblMetazoa" id="PPA46785.1">
    <property type="protein sequence ID" value="PPA46785.1"/>
    <property type="gene ID" value="WBGene00304564"/>
</dbReference>
<accession>A0A8R1Z9T5</accession>
<reference evidence="2" key="2">
    <citation type="submission" date="2022-06" db="UniProtKB">
        <authorList>
            <consortium name="EnsemblMetazoa"/>
        </authorList>
    </citation>
    <scope>IDENTIFICATION</scope>
    <source>
        <strain evidence="2">PS312</strain>
    </source>
</reference>
<keyword evidence="3" id="KW-1185">Reference proteome</keyword>
<keyword evidence="1" id="KW-0472">Membrane</keyword>
<gene>
    <name evidence="2" type="primary">WBGene00304564</name>
</gene>